<protein>
    <recommendedName>
        <fullName evidence="1">Bacteriophage T5 Orf172 DNA-binding domain-containing protein</fullName>
    </recommendedName>
</protein>
<dbReference type="Pfam" id="PF10544">
    <property type="entry name" value="T5orf172"/>
    <property type="match status" value="1"/>
</dbReference>
<reference evidence="2 3" key="1">
    <citation type="submission" date="2019-12" db="EMBL/GenBank/DDBJ databases">
        <title>Novel species isolated from a subtropical stream in China.</title>
        <authorList>
            <person name="Lu H."/>
        </authorList>
    </citation>
    <scope>NUCLEOTIDE SEQUENCE [LARGE SCALE GENOMIC DNA]</scope>
    <source>
        <strain evidence="2 3">FT109W</strain>
    </source>
</reference>
<dbReference type="RefSeq" id="WP_161044501.1">
    <property type="nucleotide sequence ID" value="NZ_WWCS01000004.1"/>
</dbReference>
<dbReference type="EMBL" id="WWCS01000004">
    <property type="protein sequence ID" value="MYN39409.1"/>
    <property type="molecule type" value="Genomic_DNA"/>
</dbReference>
<dbReference type="InterPro" id="IPR018306">
    <property type="entry name" value="Phage_T5_Orf172_DNA-bd"/>
</dbReference>
<dbReference type="SMART" id="SM00974">
    <property type="entry name" value="T5orf172"/>
    <property type="match status" value="1"/>
</dbReference>
<sequence>MQFIFEPTASFCYKFSRYQALPEILEMSEVKGGEPFRLIDFVKQIVDKYLTSEQQGIKIKRAKSDRTESVVSDIKFYVPFIAKNTGQLVRVGGGLYRLPAPEDIDEDEVRESALEDGDTEAAEYDGWIYAFSFPILLRSNQPFPIKVGMTLDNVDARVSQQCKGSAMFDNPVILGRWPVKRVGFVEAAIHNVLRSRGKWRENIPSKEWFNTTIGEIEAIAAFISE</sequence>
<organism evidence="2 3">
    <name type="scientific">Duganella margarita</name>
    <dbReference type="NCBI Taxonomy" id="2692170"/>
    <lineage>
        <taxon>Bacteria</taxon>
        <taxon>Pseudomonadati</taxon>
        <taxon>Pseudomonadota</taxon>
        <taxon>Betaproteobacteria</taxon>
        <taxon>Burkholderiales</taxon>
        <taxon>Oxalobacteraceae</taxon>
        <taxon>Telluria group</taxon>
        <taxon>Duganella</taxon>
    </lineage>
</organism>
<comment type="caution">
    <text evidence="2">The sequence shown here is derived from an EMBL/GenBank/DDBJ whole genome shotgun (WGS) entry which is preliminary data.</text>
</comment>
<accession>A0ABW9WGA0</accession>
<evidence type="ECO:0000259" key="1">
    <source>
        <dbReference type="SMART" id="SM00974"/>
    </source>
</evidence>
<name>A0ABW9WGA0_9BURK</name>
<proteinExistence type="predicted"/>
<feature type="domain" description="Bacteriophage T5 Orf172 DNA-binding" evidence="1">
    <location>
        <begin position="139"/>
        <end position="223"/>
    </location>
</feature>
<keyword evidence="3" id="KW-1185">Reference proteome</keyword>
<dbReference type="Proteomes" id="UP000466332">
    <property type="component" value="Unassembled WGS sequence"/>
</dbReference>
<gene>
    <name evidence="2" type="ORF">GTP55_08495</name>
</gene>
<evidence type="ECO:0000313" key="3">
    <source>
        <dbReference type="Proteomes" id="UP000466332"/>
    </source>
</evidence>
<evidence type="ECO:0000313" key="2">
    <source>
        <dbReference type="EMBL" id="MYN39409.1"/>
    </source>
</evidence>